<comment type="caution">
    <text evidence="1">The sequence shown here is derived from an EMBL/GenBank/DDBJ whole genome shotgun (WGS) entry which is preliminary data.</text>
</comment>
<dbReference type="EMBL" id="JAXCGZ010008188">
    <property type="protein sequence ID" value="KAK7077860.1"/>
    <property type="molecule type" value="Genomic_DNA"/>
</dbReference>
<reference evidence="1 2" key="1">
    <citation type="submission" date="2023-11" db="EMBL/GenBank/DDBJ databases">
        <title>Halocaridina rubra genome assembly.</title>
        <authorList>
            <person name="Smith C."/>
        </authorList>
    </citation>
    <scope>NUCLEOTIDE SEQUENCE [LARGE SCALE GENOMIC DNA]</scope>
    <source>
        <strain evidence="1">EP-1</strain>
        <tissue evidence="1">Whole</tissue>
    </source>
</reference>
<feature type="non-terminal residue" evidence="1">
    <location>
        <position position="56"/>
    </location>
</feature>
<name>A0AAN9AAF0_HALRR</name>
<dbReference type="Proteomes" id="UP001381693">
    <property type="component" value="Unassembled WGS sequence"/>
</dbReference>
<accession>A0AAN9AAF0</accession>
<sequence length="56" mass="6055">MGCRQTGFGAKEGIAEMYQSPVTSLAADDVTLMPHPPSNEHHCICILVVDLAETRL</sequence>
<proteinExistence type="predicted"/>
<evidence type="ECO:0000313" key="2">
    <source>
        <dbReference type="Proteomes" id="UP001381693"/>
    </source>
</evidence>
<gene>
    <name evidence="1" type="ORF">SK128_014153</name>
</gene>
<evidence type="ECO:0000313" key="1">
    <source>
        <dbReference type="EMBL" id="KAK7077860.1"/>
    </source>
</evidence>
<dbReference type="AlphaFoldDB" id="A0AAN9AAF0"/>
<protein>
    <submittedName>
        <fullName evidence="1">Uncharacterized protein</fullName>
    </submittedName>
</protein>
<organism evidence="1 2">
    <name type="scientific">Halocaridina rubra</name>
    <name type="common">Hawaiian red shrimp</name>
    <dbReference type="NCBI Taxonomy" id="373956"/>
    <lineage>
        <taxon>Eukaryota</taxon>
        <taxon>Metazoa</taxon>
        <taxon>Ecdysozoa</taxon>
        <taxon>Arthropoda</taxon>
        <taxon>Crustacea</taxon>
        <taxon>Multicrustacea</taxon>
        <taxon>Malacostraca</taxon>
        <taxon>Eumalacostraca</taxon>
        <taxon>Eucarida</taxon>
        <taxon>Decapoda</taxon>
        <taxon>Pleocyemata</taxon>
        <taxon>Caridea</taxon>
        <taxon>Atyoidea</taxon>
        <taxon>Atyidae</taxon>
        <taxon>Halocaridina</taxon>
    </lineage>
</organism>
<keyword evidence="2" id="KW-1185">Reference proteome</keyword>